<dbReference type="KEGG" id="vcw:GJQ55_00030"/>
<evidence type="ECO:0000259" key="5">
    <source>
        <dbReference type="SMART" id="SM00563"/>
    </source>
</evidence>
<dbReference type="AlphaFoldDB" id="A0A9X7UTS8"/>
<dbReference type="EMBL" id="CP046056">
    <property type="protein sequence ID" value="QQD22957.1"/>
    <property type="molecule type" value="Genomic_DNA"/>
</dbReference>
<evidence type="ECO:0000256" key="4">
    <source>
        <dbReference type="SAM" id="Phobius"/>
    </source>
</evidence>
<organism evidence="6 7">
    <name type="scientific">Venatoribacter cucullus</name>
    <dbReference type="NCBI Taxonomy" id="2661630"/>
    <lineage>
        <taxon>Bacteria</taxon>
        <taxon>Pseudomonadati</taxon>
        <taxon>Pseudomonadota</taxon>
        <taxon>Gammaproteobacteria</taxon>
        <taxon>Oceanospirillales</taxon>
        <taxon>Oceanospirillaceae</taxon>
        <taxon>Venatoribacter</taxon>
    </lineage>
</organism>
<keyword evidence="2" id="KW-0808">Transferase</keyword>
<dbReference type="PANTHER" id="PTHR10434">
    <property type="entry name" value="1-ACYL-SN-GLYCEROL-3-PHOSPHATE ACYLTRANSFERASE"/>
    <property type="match status" value="1"/>
</dbReference>
<evidence type="ECO:0000256" key="1">
    <source>
        <dbReference type="ARBA" id="ARBA00005189"/>
    </source>
</evidence>
<keyword evidence="4" id="KW-1133">Transmembrane helix</keyword>
<proteinExistence type="predicted"/>
<dbReference type="Pfam" id="PF01553">
    <property type="entry name" value="Acyltransferase"/>
    <property type="match status" value="1"/>
</dbReference>
<accession>A0A9X7UTS8</accession>
<name>A0A9X7UTS8_9GAMM</name>
<feature type="domain" description="Phospholipid/glycerol acyltransferase" evidence="5">
    <location>
        <begin position="89"/>
        <end position="203"/>
    </location>
</feature>
<dbReference type="GO" id="GO:0006654">
    <property type="term" value="P:phosphatidic acid biosynthetic process"/>
    <property type="evidence" value="ECO:0007669"/>
    <property type="project" value="TreeGrafter"/>
</dbReference>
<dbReference type="SMART" id="SM00563">
    <property type="entry name" value="PlsC"/>
    <property type="match status" value="1"/>
</dbReference>
<keyword evidence="4" id="KW-0472">Membrane</keyword>
<dbReference type="Proteomes" id="UP000596074">
    <property type="component" value="Chromosome"/>
</dbReference>
<keyword evidence="4" id="KW-0812">Transmembrane</keyword>
<keyword evidence="7" id="KW-1185">Reference proteome</keyword>
<dbReference type="SUPFAM" id="SSF69593">
    <property type="entry name" value="Glycerol-3-phosphate (1)-acyltransferase"/>
    <property type="match status" value="1"/>
</dbReference>
<keyword evidence="3 6" id="KW-0012">Acyltransferase</keyword>
<dbReference type="CDD" id="cd07989">
    <property type="entry name" value="LPLAT_AGPAT-like"/>
    <property type="match status" value="1"/>
</dbReference>
<evidence type="ECO:0000256" key="2">
    <source>
        <dbReference type="ARBA" id="ARBA00022679"/>
    </source>
</evidence>
<protein>
    <submittedName>
        <fullName evidence="6">1-acyl-sn-glycerol-3-phosphate acyltransferase</fullName>
    </submittedName>
</protein>
<evidence type="ECO:0000313" key="6">
    <source>
        <dbReference type="EMBL" id="QQD22957.1"/>
    </source>
</evidence>
<sequence>MSSLSSSATTPLNPLYVLRTLVFYITLALITLLWFPPSLLAGLFLPLKARNRVIMVVYCHMAMWAARLICGLRWQVQGLENVPQDGRGYVLLSKHQSSWETFFLPLILAPHVQVVKRELAYLPVFGWALNMIQPIFIDRSQKTNALKQVLTQGADRLGKGIHVLVFPEGTRVPPGKRKVFSKGGAMLATKTGAPVLAIAHNSGEHWPNNSWIKRPGTIQVVISPVIETTSLSTAELNEQTERWINEQVDRVSATPFQGEYSEAESSGKRF</sequence>
<feature type="transmembrane region" description="Helical" evidence="4">
    <location>
        <begin position="21"/>
        <end position="46"/>
    </location>
</feature>
<dbReference type="RefSeq" id="WP_228345467.1">
    <property type="nucleotide sequence ID" value="NZ_CP046056.1"/>
</dbReference>
<dbReference type="GO" id="GO:0003841">
    <property type="term" value="F:1-acylglycerol-3-phosphate O-acyltransferase activity"/>
    <property type="evidence" value="ECO:0007669"/>
    <property type="project" value="TreeGrafter"/>
</dbReference>
<evidence type="ECO:0000256" key="3">
    <source>
        <dbReference type="ARBA" id="ARBA00023315"/>
    </source>
</evidence>
<comment type="pathway">
    <text evidence="1">Lipid metabolism.</text>
</comment>
<reference evidence="6 7" key="1">
    <citation type="submission" date="2019-11" db="EMBL/GenBank/DDBJ databases">
        <title>Venatorbacter sp. nov. a predator of Campylobacter and other Gram-negative bacteria.</title>
        <authorList>
            <person name="Saeedi A."/>
            <person name="Cummings N.J."/>
            <person name="Connerton I.F."/>
            <person name="Connerton P.L."/>
        </authorList>
    </citation>
    <scope>NUCLEOTIDE SEQUENCE [LARGE SCALE GENOMIC DNA]</scope>
    <source>
        <strain evidence="6">XL5</strain>
    </source>
</reference>
<dbReference type="InterPro" id="IPR002123">
    <property type="entry name" value="Plipid/glycerol_acylTrfase"/>
</dbReference>
<dbReference type="PANTHER" id="PTHR10434:SF40">
    <property type="entry name" value="1-ACYL-SN-GLYCEROL-3-PHOSPHATE ACYLTRANSFERASE"/>
    <property type="match status" value="1"/>
</dbReference>
<gene>
    <name evidence="6" type="ORF">GJQ55_00030</name>
</gene>
<evidence type="ECO:0000313" key="7">
    <source>
        <dbReference type="Proteomes" id="UP000596074"/>
    </source>
</evidence>